<accession>A0A2Z7AY57</accession>
<evidence type="ECO:0000256" key="2">
    <source>
        <dbReference type="SAM" id="MobiDB-lite"/>
    </source>
</evidence>
<keyword evidence="4" id="KW-1185">Reference proteome</keyword>
<dbReference type="Proteomes" id="UP000250235">
    <property type="component" value="Unassembled WGS sequence"/>
</dbReference>
<sequence>MGESSTGMGDLLGSSRTQLLKMINYMFGAKFTSDVGLTSQILGLNISVVRYQILVFVNISGVELKHSVDELLFQRLVIYSYQVLVSAFMSVVRANQMLIKGYAIRLWRRPKLNQLEHINLADDEDQLQVLKCEVNQLVHELRSLLEKKKKIRVISTADESVSSRKDIIAIQEEEVSQDGAGAKKKFSRKTLRLYSTSRKESAVARFQQKRKRSSSRHESAGAKQLTIYEELRELDVNC</sequence>
<proteinExistence type="predicted"/>
<protein>
    <submittedName>
        <fullName evidence="3">Uncharacterized protein</fullName>
    </submittedName>
</protein>
<evidence type="ECO:0000256" key="1">
    <source>
        <dbReference type="SAM" id="Coils"/>
    </source>
</evidence>
<dbReference type="AlphaFoldDB" id="A0A2Z7AY57"/>
<name>A0A2Z7AY57_9LAMI</name>
<gene>
    <name evidence="3" type="ORF">F511_20127</name>
</gene>
<feature type="coiled-coil region" evidence="1">
    <location>
        <begin position="120"/>
        <end position="147"/>
    </location>
</feature>
<reference evidence="3 4" key="1">
    <citation type="journal article" date="2015" name="Proc. Natl. Acad. Sci. U.S.A.">
        <title>The resurrection genome of Boea hygrometrica: A blueprint for survival of dehydration.</title>
        <authorList>
            <person name="Xiao L."/>
            <person name="Yang G."/>
            <person name="Zhang L."/>
            <person name="Yang X."/>
            <person name="Zhao S."/>
            <person name="Ji Z."/>
            <person name="Zhou Q."/>
            <person name="Hu M."/>
            <person name="Wang Y."/>
            <person name="Chen M."/>
            <person name="Xu Y."/>
            <person name="Jin H."/>
            <person name="Xiao X."/>
            <person name="Hu G."/>
            <person name="Bao F."/>
            <person name="Hu Y."/>
            <person name="Wan P."/>
            <person name="Li L."/>
            <person name="Deng X."/>
            <person name="Kuang T."/>
            <person name="Xiang C."/>
            <person name="Zhu J.K."/>
            <person name="Oliver M.J."/>
            <person name="He Y."/>
        </authorList>
    </citation>
    <scope>NUCLEOTIDE SEQUENCE [LARGE SCALE GENOMIC DNA]</scope>
    <source>
        <strain evidence="4">cv. XS01</strain>
    </source>
</reference>
<dbReference type="EMBL" id="KV011811">
    <property type="protein sequence ID" value="KZV25880.1"/>
    <property type="molecule type" value="Genomic_DNA"/>
</dbReference>
<evidence type="ECO:0000313" key="4">
    <source>
        <dbReference type="Proteomes" id="UP000250235"/>
    </source>
</evidence>
<organism evidence="3 4">
    <name type="scientific">Dorcoceras hygrometricum</name>
    <dbReference type="NCBI Taxonomy" id="472368"/>
    <lineage>
        <taxon>Eukaryota</taxon>
        <taxon>Viridiplantae</taxon>
        <taxon>Streptophyta</taxon>
        <taxon>Embryophyta</taxon>
        <taxon>Tracheophyta</taxon>
        <taxon>Spermatophyta</taxon>
        <taxon>Magnoliopsida</taxon>
        <taxon>eudicotyledons</taxon>
        <taxon>Gunneridae</taxon>
        <taxon>Pentapetalae</taxon>
        <taxon>asterids</taxon>
        <taxon>lamiids</taxon>
        <taxon>Lamiales</taxon>
        <taxon>Gesneriaceae</taxon>
        <taxon>Didymocarpoideae</taxon>
        <taxon>Trichosporeae</taxon>
        <taxon>Loxocarpinae</taxon>
        <taxon>Dorcoceras</taxon>
    </lineage>
</organism>
<evidence type="ECO:0000313" key="3">
    <source>
        <dbReference type="EMBL" id="KZV25880.1"/>
    </source>
</evidence>
<feature type="region of interest" description="Disordered" evidence="2">
    <location>
        <begin position="197"/>
        <end position="222"/>
    </location>
</feature>
<keyword evidence="1" id="KW-0175">Coiled coil</keyword>